<dbReference type="GO" id="GO:0005576">
    <property type="term" value="C:extracellular region"/>
    <property type="evidence" value="ECO:0007669"/>
    <property type="project" value="InterPro"/>
</dbReference>
<dbReference type="Proteomes" id="UP000582659">
    <property type="component" value="Unassembled WGS sequence"/>
</dbReference>
<evidence type="ECO:0000313" key="5">
    <source>
        <dbReference type="Proteomes" id="UP000659654"/>
    </source>
</evidence>
<dbReference type="Pfam" id="PF00188">
    <property type="entry name" value="CAP"/>
    <property type="match status" value="1"/>
</dbReference>
<evidence type="ECO:0000313" key="3">
    <source>
        <dbReference type="EMBL" id="CAD5224479.1"/>
    </source>
</evidence>
<accession>A0A1I7SEW3</accession>
<dbReference type="SMR" id="A0A1I7SEW3"/>
<dbReference type="SUPFAM" id="SSF55797">
    <property type="entry name" value="PR-1-like"/>
    <property type="match status" value="1"/>
</dbReference>
<dbReference type="Gene3D" id="3.40.33.10">
    <property type="entry name" value="CAP"/>
    <property type="match status" value="1"/>
</dbReference>
<dbReference type="PRINTS" id="PR00837">
    <property type="entry name" value="V5TPXLIKE"/>
</dbReference>
<feature type="chain" id="PRO_5035360001" evidence="1">
    <location>
        <begin position="19"/>
        <end position="226"/>
    </location>
</feature>
<keyword evidence="5" id="KW-1185">Reference proteome</keyword>
<dbReference type="EMBL" id="CAJFDI010000004">
    <property type="protein sequence ID" value="CAD5224479.1"/>
    <property type="molecule type" value="Genomic_DNA"/>
</dbReference>
<dbReference type="CDD" id="cd05380">
    <property type="entry name" value="CAP_euk"/>
    <property type="match status" value="1"/>
</dbReference>
<organism evidence="4 6">
    <name type="scientific">Bursaphelenchus xylophilus</name>
    <name type="common">Pinewood nematode worm</name>
    <name type="synonym">Aphelenchoides xylophilus</name>
    <dbReference type="NCBI Taxonomy" id="6326"/>
    <lineage>
        <taxon>Eukaryota</taxon>
        <taxon>Metazoa</taxon>
        <taxon>Ecdysozoa</taxon>
        <taxon>Nematoda</taxon>
        <taxon>Chromadorea</taxon>
        <taxon>Rhabditida</taxon>
        <taxon>Tylenchina</taxon>
        <taxon>Tylenchomorpha</taxon>
        <taxon>Aphelenchoidea</taxon>
        <taxon>Aphelenchoididae</taxon>
        <taxon>Bursaphelenchus</taxon>
    </lineage>
</organism>
<gene>
    <name evidence="3" type="ORF">BXYJ_LOCUS8064</name>
</gene>
<keyword evidence="1" id="KW-0732">Signal</keyword>
<feature type="domain" description="SCP" evidence="2">
    <location>
        <begin position="34"/>
        <end position="196"/>
    </location>
</feature>
<dbReference type="InterPro" id="IPR014044">
    <property type="entry name" value="CAP_dom"/>
</dbReference>
<evidence type="ECO:0000313" key="4">
    <source>
        <dbReference type="Proteomes" id="UP000095284"/>
    </source>
</evidence>
<feature type="signal peptide" evidence="1">
    <location>
        <begin position="1"/>
        <end position="18"/>
    </location>
</feature>
<dbReference type="WBParaSite" id="BXY_1157400.1">
    <property type="protein sequence ID" value="BXY_1157400.1"/>
    <property type="gene ID" value="BXY_1157400"/>
</dbReference>
<dbReference type="OrthoDB" id="5877551at2759"/>
<dbReference type="Proteomes" id="UP000659654">
    <property type="component" value="Unassembled WGS sequence"/>
</dbReference>
<evidence type="ECO:0000313" key="6">
    <source>
        <dbReference type="WBParaSite" id="BXY_1157400.1"/>
    </source>
</evidence>
<reference evidence="6" key="1">
    <citation type="submission" date="2016-11" db="UniProtKB">
        <authorList>
            <consortium name="WormBaseParasite"/>
        </authorList>
    </citation>
    <scope>IDENTIFICATION</scope>
</reference>
<sequence>MMSYCFFTALVMSSVIGAAEIVDWCPKTDGLMQSSRELILASHNHLRSTLALGTIRSRNGKSLGPAADMKEMTYDCKLEEQALNWAQRCVFEHSKNDGHTYGENLYAFYPGRRYKLKQRKVIMNATTDWWNEHQTRVVFDGNLPVLKEKLFLMGGGHFTQMAWAETDRLGCGYHFCKPQNMALFVCLYQPAGNWLGEMVFSPGAACSRCPESHPICDELDGLCKIK</sequence>
<dbReference type="InterPro" id="IPR001283">
    <property type="entry name" value="CRISP-related"/>
</dbReference>
<protein>
    <submittedName>
        <fullName evidence="3">(pine wood nematode) hypothetical protein</fullName>
    </submittedName>
    <submittedName>
        <fullName evidence="6">SCP domain-containing protein</fullName>
    </submittedName>
</protein>
<dbReference type="PROSITE" id="PS01009">
    <property type="entry name" value="CRISP_1"/>
    <property type="match status" value="1"/>
</dbReference>
<dbReference type="InterPro" id="IPR018244">
    <property type="entry name" value="Allrgn_V5/Tpx1_CS"/>
</dbReference>
<dbReference type="SMART" id="SM00198">
    <property type="entry name" value="SCP"/>
    <property type="match status" value="1"/>
</dbReference>
<proteinExistence type="predicted"/>
<dbReference type="PANTHER" id="PTHR10334">
    <property type="entry name" value="CYSTEINE-RICH SECRETORY PROTEIN-RELATED"/>
    <property type="match status" value="1"/>
</dbReference>
<evidence type="ECO:0000256" key="1">
    <source>
        <dbReference type="SAM" id="SignalP"/>
    </source>
</evidence>
<evidence type="ECO:0000259" key="2">
    <source>
        <dbReference type="SMART" id="SM00198"/>
    </source>
</evidence>
<dbReference type="InterPro" id="IPR002413">
    <property type="entry name" value="V5_allergen-like"/>
</dbReference>
<name>A0A1I7SEW3_BURXY</name>
<dbReference type="EMBL" id="CAJFCV020000004">
    <property type="protein sequence ID" value="CAG9113242.1"/>
    <property type="molecule type" value="Genomic_DNA"/>
</dbReference>
<reference evidence="3" key="2">
    <citation type="submission" date="2020-09" db="EMBL/GenBank/DDBJ databases">
        <authorList>
            <person name="Kikuchi T."/>
        </authorList>
    </citation>
    <scope>NUCLEOTIDE SEQUENCE</scope>
    <source>
        <strain evidence="3">Ka4C1</strain>
    </source>
</reference>
<dbReference type="AlphaFoldDB" id="A0A1I7SEW3"/>
<dbReference type="InterPro" id="IPR035940">
    <property type="entry name" value="CAP_sf"/>
</dbReference>
<dbReference type="Proteomes" id="UP000095284">
    <property type="component" value="Unplaced"/>
</dbReference>
<dbReference type="PRINTS" id="PR00838">
    <property type="entry name" value="V5ALLERGEN"/>
</dbReference>